<feature type="transmembrane region" description="Helical" evidence="1">
    <location>
        <begin position="42"/>
        <end position="59"/>
    </location>
</feature>
<evidence type="ECO:0008006" key="3">
    <source>
        <dbReference type="Google" id="ProtNLM"/>
    </source>
</evidence>
<name>A0AAU6SSA1_UNCXX</name>
<evidence type="ECO:0000256" key="1">
    <source>
        <dbReference type="SAM" id="Phobius"/>
    </source>
</evidence>
<protein>
    <recommendedName>
        <fullName evidence="3">DUF4760 domain-containing protein</fullName>
    </recommendedName>
</protein>
<keyword evidence="1" id="KW-1133">Transmembrane helix</keyword>
<dbReference type="EMBL" id="CP095339">
    <property type="protein sequence ID" value="XAG22730.1"/>
    <property type="molecule type" value="Genomic_DNA"/>
</dbReference>
<organism evidence="2">
    <name type="scientific">bacterium 19PA01SH03</name>
    <dbReference type="NCBI Taxonomy" id="2920705"/>
    <lineage>
        <taxon>Bacteria</taxon>
    </lineage>
</organism>
<proteinExistence type="predicted"/>
<dbReference type="AlphaFoldDB" id="A0AAU6SSA1"/>
<evidence type="ECO:0000313" key="2">
    <source>
        <dbReference type="EMBL" id="XAG22730.1"/>
    </source>
</evidence>
<feature type="transmembrane region" description="Helical" evidence="1">
    <location>
        <begin position="6"/>
        <end position="30"/>
    </location>
</feature>
<accession>A0AAU6SSA1</accession>
<sequence length="222" mass="25343">MVQKCLIGAVFIFYGICVTYLFLGLVHIGFPSIEKAEVIKGLFSFTSTVVSLFVAYLAYKAANKAATATENAAESNHLAVSIAEQSLFNTTFERRLSVYKAMWELKGVLESIDRYIGVSRNEPEKNYVSKEQYEKLLTFADALIFESKVLPEQLQNKISHFYVDVRDEISRQLMPKEVKVKLCPEIDDELIETINFWKKKNHERNLEITGLLTELSPYLKAP</sequence>
<keyword evidence="1" id="KW-0472">Membrane</keyword>
<keyword evidence="1" id="KW-0812">Transmembrane</keyword>
<gene>
    <name evidence="2" type="ORF">MRN70_16125</name>
</gene>
<reference evidence="2" key="1">
    <citation type="submission" date="2022-03" db="EMBL/GenBank/DDBJ databases">
        <title>Sea Food Isolates.</title>
        <authorList>
            <person name="Li c."/>
        </authorList>
    </citation>
    <scope>NUCLEOTIDE SEQUENCE</scope>
    <source>
        <strain evidence="2">19PA01SH03</strain>
    </source>
</reference>